<evidence type="ECO:0000259" key="8">
    <source>
        <dbReference type="Pfam" id="PF00482"/>
    </source>
</evidence>
<dbReference type="Proteomes" id="UP000721442">
    <property type="component" value="Unassembled WGS sequence"/>
</dbReference>
<evidence type="ECO:0000256" key="2">
    <source>
        <dbReference type="ARBA" id="ARBA00005745"/>
    </source>
</evidence>
<dbReference type="PANTHER" id="PTHR30012:SF0">
    <property type="entry name" value="TYPE II SECRETION SYSTEM PROTEIN F-RELATED"/>
    <property type="match status" value="1"/>
</dbReference>
<evidence type="ECO:0000256" key="6">
    <source>
        <dbReference type="ARBA" id="ARBA00023136"/>
    </source>
</evidence>
<dbReference type="InterPro" id="IPR018076">
    <property type="entry name" value="T2SS_GspF_dom"/>
</dbReference>
<feature type="transmembrane region" description="Helical" evidence="7">
    <location>
        <begin position="126"/>
        <end position="148"/>
    </location>
</feature>
<keyword evidence="6 7" id="KW-0472">Membrane</keyword>
<evidence type="ECO:0000256" key="3">
    <source>
        <dbReference type="ARBA" id="ARBA00022475"/>
    </source>
</evidence>
<accession>A0A940DES7</accession>
<dbReference type="Gene3D" id="1.20.81.30">
    <property type="entry name" value="Type II secretion system (T2SS), domain F"/>
    <property type="match status" value="2"/>
</dbReference>
<name>A0A940DES7_9PROT</name>
<dbReference type="PANTHER" id="PTHR30012">
    <property type="entry name" value="GENERAL SECRETION PATHWAY PROTEIN"/>
    <property type="match status" value="1"/>
</dbReference>
<feature type="domain" description="Type II secretion system protein GspF" evidence="8">
    <location>
        <begin position="25"/>
        <end position="149"/>
    </location>
</feature>
<comment type="similarity">
    <text evidence="2">Belongs to the GSP F family.</text>
</comment>
<evidence type="ECO:0000256" key="5">
    <source>
        <dbReference type="ARBA" id="ARBA00022989"/>
    </source>
</evidence>
<keyword evidence="5 7" id="KW-1133">Transmembrane helix</keyword>
<reference evidence="9" key="1">
    <citation type="submission" date="2020-10" db="EMBL/GenBank/DDBJ databases">
        <authorList>
            <person name="Gilroy R."/>
        </authorList>
    </citation>
    <scope>NUCLEOTIDE SEQUENCE</scope>
    <source>
        <strain evidence="9">B1-16210</strain>
    </source>
</reference>
<evidence type="ECO:0000313" key="10">
    <source>
        <dbReference type="Proteomes" id="UP000721442"/>
    </source>
</evidence>
<dbReference type="AlphaFoldDB" id="A0A940DES7"/>
<keyword evidence="4 7" id="KW-0812">Transmembrane</keyword>
<dbReference type="Pfam" id="PF00482">
    <property type="entry name" value="T2SSF"/>
    <property type="match status" value="2"/>
</dbReference>
<comment type="subcellular location">
    <subcellularLocation>
        <location evidence="1">Cell membrane</location>
        <topology evidence="1">Multi-pass membrane protein</topology>
    </subcellularLocation>
</comment>
<protein>
    <submittedName>
        <fullName evidence="9">Type II secretion system F family protein</fullName>
    </submittedName>
</protein>
<proteinExistence type="inferred from homology"/>
<comment type="caution">
    <text evidence="9">The sequence shown here is derived from an EMBL/GenBank/DDBJ whole genome shotgun (WGS) entry which is preliminary data.</text>
</comment>
<dbReference type="InterPro" id="IPR003004">
    <property type="entry name" value="GspF/PilC"/>
</dbReference>
<evidence type="ECO:0000256" key="4">
    <source>
        <dbReference type="ARBA" id="ARBA00022692"/>
    </source>
</evidence>
<reference evidence="9" key="2">
    <citation type="journal article" date="2021" name="PeerJ">
        <title>Extensive microbial diversity within the chicken gut microbiome revealed by metagenomics and culture.</title>
        <authorList>
            <person name="Gilroy R."/>
            <person name="Ravi A."/>
            <person name="Getino M."/>
            <person name="Pursley I."/>
            <person name="Horton D.L."/>
            <person name="Alikhan N.F."/>
            <person name="Baker D."/>
            <person name="Gharbi K."/>
            <person name="Hall N."/>
            <person name="Watson M."/>
            <person name="Adriaenssens E.M."/>
            <person name="Foster-Nyarko E."/>
            <person name="Jarju S."/>
            <person name="Secka A."/>
            <person name="Antonio M."/>
            <person name="Oren A."/>
            <person name="Chaudhuri R.R."/>
            <person name="La Ragione R."/>
            <person name="Hildebrand F."/>
            <person name="Pallen M.J."/>
        </authorList>
    </citation>
    <scope>NUCLEOTIDE SEQUENCE</scope>
    <source>
        <strain evidence="9">B1-16210</strain>
    </source>
</reference>
<evidence type="ECO:0000313" key="9">
    <source>
        <dbReference type="EMBL" id="MBO8407487.1"/>
    </source>
</evidence>
<organism evidence="9 10">
    <name type="scientific">Candidatus Enterousia excrementavium</name>
    <dbReference type="NCBI Taxonomy" id="2840789"/>
    <lineage>
        <taxon>Bacteria</taxon>
        <taxon>Pseudomonadati</taxon>
        <taxon>Pseudomonadota</taxon>
        <taxon>Alphaproteobacteria</taxon>
        <taxon>Candidatus Enterousia</taxon>
    </lineage>
</organism>
<keyword evidence="3" id="KW-1003">Cell membrane</keyword>
<sequence length="357" mass="39855">MTTKLDLWYARLVFRLDTDKRMATARKLASLLRNDFTLMDALGRLESIESQGGKKPNEPFAIVMREWQKNLERGMSFSEATRGWVPPEETLLVTSGNLSDLVIALENVSRVVDGTTRMRRAMINAIAYPLFLLLLTFGIIILVGIYLVPPLTEIAGTDIVWSGIAASLVWVSDFSINYWYVVLAAFAGIIAIIWLSLPNWSGRMRAVFDKFPPWNIYKIHMSVGWLMSLSSMVAAGLTVPDAMRMLADNSNKYLRSILEDTLHYIANGANLGNALHNTGRDFPNSEIIGDLAIYADMAGFDKNLGRIANDYLNESVRKMESVSDVMNSIGILLVSAIIAWVVFGTFEMQNQITNVLT</sequence>
<feature type="transmembrane region" description="Helical" evidence="7">
    <location>
        <begin position="178"/>
        <end position="197"/>
    </location>
</feature>
<gene>
    <name evidence="9" type="ORF">IAC77_03450</name>
</gene>
<feature type="transmembrane region" description="Helical" evidence="7">
    <location>
        <begin position="217"/>
        <end position="239"/>
    </location>
</feature>
<feature type="domain" description="Type II secretion system protein GspF" evidence="8">
    <location>
        <begin position="225"/>
        <end position="344"/>
    </location>
</feature>
<dbReference type="InterPro" id="IPR042094">
    <property type="entry name" value="T2SS_GspF_sf"/>
</dbReference>
<dbReference type="GO" id="GO:0005886">
    <property type="term" value="C:plasma membrane"/>
    <property type="evidence" value="ECO:0007669"/>
    <property type="project" value="UniProtKB-SubCell"/>
</dbReference>
<feature type="transmembrane region" description="Helical" evidence="7">
    <location>
        <begin position="325"/>
        <end position="346"/>
    </location>
</feature>
<evidence type="ECO:0000256" key="7">
    <source>
        <dbReference type="SAM" id="Phobius"/>
    </source>
</evidence>
<evidence type="ECO:0000256" key="1">
    <source>
        <dbReference type="ARBA" id="ARBA00004651"/>
    </source>
</evidence>
<dbReference type="EMBL" id="JADINE010000042">
    <property type="protein sequence ID" value="MBO8407487.1"/>
    <property type="molecule type" value="Genomic_DNA"/>
</dbReference>